<dbReference type="GO" id="GO:0019509">
    <property type="term" value="P:L-methionine salvage from methylthioadenosine"/>
    <property type="evidence" value="ECO:0007669"/>
    <property type="project" value="UniProtKB-UniRule"/>
</dbReference>
<comment type="cofactor">
    <cofactor evidence="5">
        <name>Fe(2+)</name>
        <dbReference type="ChEBI" id="CHEBI:29033"/>
    </cofactor>
    <text evidence="5">Binds 1 Fe(2+) cation per monomer.</text>
</comment>
<comment type="pathway">
    <text evidence="4">Amino-acid biosynthesis; L-methionine biosynthesis via salvage pathway; L-methionine from S-methyl-5-thio-alpha-D-ribose 1-phosphate: step 4/6.</text>
</comment>
<sequence length="398" mass="44994">MSQLTIYHDQHPDNIEFHSEAHTQIAAQLAQVGVRFEQWQAAYEINQTTSHDDILEAYEQDIARLKAQDGYQTVDVISLPKGHPDAPVMRQKFLFEHTHSEDEVRFFVQGQGLFCLHIGERVYQVLCQQGDLISVPAMTPHWFDMGSDPQFTAIRLFNNEQGWVAQSTDNPIAERLTDIEGTITRISFVKEILFTYATDKLPDFVRQHAHTPEVTAQLDAVRAELNAPQASLDQVIQALLSWIAEDKKVTPLKQLQGMIWQHGYQNGDFTGHIYPDAHQFLSAEHAAGTALYVYSSGSVQAQQLLFAHSDYGDMRPLFSGYFDTRIGAKQQPEAYQAIASQLSFAAHEVLFLSDVVAELDAAKTAGMQTLQLWRDGQPRTQAHPFIEDFSQYNAQESR</sequence>
<comment type="function">
    <text evidence="5">Catalyzes 2 different reactions between oxygene and the acireductone 1,2-dihydroxy-3-keto-5-methylthiopentene (DHK-MTPene) depending upon the metal bound in the active site. Fe-containing acireductone dioxygenase (Fe-ARD) produces formate and 2-keto-4-methylthiobutyrate (KMTB), the alpha-ketoacid precursor of methionine in the methionine recycle pathway. Ni-containing acireductone dioxygenase (Ni-ARD) produces methylthiopropionate, carbon monoxide and formate, and does not lie on the methionine recycle pathway.</text>
</comment>
<feature type="binding site" evidence="5">
    <location>
        <position position="97"/>
    </location>
    <ligand>
        <name>Ni(2+)</name>
        <dbReference type="ChEBI" id="CHEBI:49786"/>
    </ligand>
</feature>
<dbReference type="GeneID" id="79942128"/>
<dbReference type="InterPro" id="IPR004313">
    <property type="entry name" value="ARD"/>
</dbReference>
<dbReference type="InterPro" id="IPR023214">
    <property type="entry name" value="HAD_sf"/>
</dbReference>
<feature type="site" description="May play a role in transmitting local conformational changes" evidence="5">
    <location>
        <position position="102"/>
    </location>
</feature>
<keyword evidence="3 4" id="KW-0486">Methionine biosynthesis</keyword>
<feature type="binding site" evidence="5">
    <location>
        <position position="99"/>
    </location>
    <ligand>
        <name>Fe(2+)</name>
        <dbReference type="ChEBI" id="CHEBI:29033"/>
    </ligand>
</feature>
<dbReference type="SFLD" id="SFLDF00044">
    <property type="entry name" value="enolase-phosphatase"/>
    <property type="match status" value="1"/>
</dbReference>
<evidence type="ECO:0000256" key="5">
    <source>
        <dbReference type="HAMAP-Rule" id="MF_01682"/>
    </source>
</evidence>
<gene>
    <name evidence="4 6" type="primary">mtnC</name>
    <name evidence="5" type="synonym">mtnD</name>
    <name evidence="6" type="ORF">PRUB_a4359</name>
</gene>
<feature type="binding site" evidence="5">
    <location>
        <position position="103"/>
    </location>
    <ligand>
        <name>Fe(2+)</name>
        <dbReference type="ChEBI" id="CHEBI:29033"/>
    </ligand>
</feature>
<dbReference type="GO" id="GO:0016151">
    <property type="term" value="F:nickel cation binding"/>
    <property type="evidence" value="ECO:0007669"/>
    <property type="project" value="UniProtKB-UniRule"/>
</dbReference>
<dbReference type="Pfam" id="PF00702">
    <property type="entry name" value="Hydrolase"/>
    <property type="match status" value="1"/>
</dbReference>
<dbReference type="EC" id="1.13.11.54" evidence="5"/>
<dbReference type="PANTHER" id="PTHR20371:SF1">
    <property type="entry name" value="ENOLASE-PHOSPHATASE E1"/>
    <property type="match status" value="1"/>
</dbReference>
<comment type="cofactor">
    <cofactor evidence="5">
        <name>Ni(2+)</name>
        <dbReference type="ChEBI" id="CHEBI:49786"/>
    </cofactor>
    <text evidence="5">Binds 1 nickel ion per monomer.</text>
</comment>
<dbReference type="NCBIfam" id="TIGR01549">
    <property type="entry name" value="HAD-SF-IA-v1"/>
    <property type="match status" value="1"/>
</dbReference>
<comment type="pathway">
    <text evidence="4">Amino-acid biosynthesis; L-methionine biosynthesis via salvage pathway; L-methionine from S-methyl-5-thio-alpha-D-ribose 1-phosphate: step 3/6.</text>
</comment>
<evidence type="ECO:0000313" key="7">
    <source>
        <dbReference type="Proteomes" id="UP000016480"/>
    </source>
</evidence>
<dbReference type="Pfam" id="PF03079">
    <property type="entry name" value="ARD"/>
    <property type="match status" value="1"/>
</dbReference>
<evidence type="ECO:0000313" key="6">
    <source>
        <dbReference type="EMBL" id="KAF7785636.1"/>
    </source>
</evidence>
<feature type="binding site" evidence="5">
    <location>
        <position position="141"/>
    </location>
    <ligand>
        <name>Ni(2+)</name>
        <dbReference type="ChEBI" id="CHEBI:49786"/>
    </ligand>
</feature>
<keyword evidence="4" id="KW-0479">Metal-binding</keyword>
<feature type="binding site" evidence="5">
    <location>
        <position position="97"/>
    </location>
    <ligand>
        <name>Fe(2+)</name>
        <dbReference type="ChEBI" id="CHEBI:29033"/>
    </ligand>
</feature>
<dbReference type="AlphaFoldDB" id="A0A8T0C4G9"/>
<dbReference type="SFLD" id="SFLDG01129">
    <property type="entry name" value="C1.5:_HAD__Beta-PGM__Phosphata"/>
    <property type="match status" value="1"/>
</dbReference>
<keyword evidence="5" id="KW-0533">Nickel</keyword>
<accession>A0A8T0C4G9</accession>
<dbReference type="GO" id="GO:0005506">
    <property type="term" value="F:iron ion binding"/>
    <property type="evidence" value="ECO:0007669"/>
    <property type="project" value="UniProtKB-UniRule"/>
</dbReference>
<comment type="similarity">
    <text evidence="4">Belongs to the HAD-like hydrolase superfamily. MasA/MtnC family.</text>
</comment>
<keyword evidence="5" id="KW-0560">Oxidoreductase</keyword>
<feature type="site" description="May play a role in metal incorporation in vivo" evidence="5">
    <location>
        <position position="96"/>
    </location>
</feature>
<evidence type="ECO:0000256" key="3">
    <source>
        <dbReference type="ARBA" id="ARBA00023167"/>
    </source>
</evidence>
<evidence type="ECO:0000256" key="2">
    <source>
        <dbReference type="ARBA" id="ARBA00022801"/>
    </source>
</evidence>
<dbReference type="InterPro" id="IPR023943">
    <property type="entry name" value="Enolase-ppase_E1"/>
</dbReference>
<dbReference type="EMBL" id="AHCD03000036">
    <property type="protein sequence ID" value="KAF7785636.1"/>
    <property type="molecule type" value="Genomic_DNA"/>
</dbReference>
<dbReference type="GO" id="GO:0043874">
    <property type="term" value="F:acireductone synthase activity"/>
    <property type="evidence" value="ECO:0007669"/>
    <property type="project" value="UniProtKB-EC"/>
</dbReference>
<keyword evidence="2 4" id="KW-0378">Hydrolase</keyword>
<dbReference type="CDD" id="cd02232">
    <property type="entry name" value="cupin_ARD"/>
    <property type="match status" value="1"/>
</dbReference>
<dbReference type="InterPro" id="IPR036412">
    <property type="entry name" value="HAD-like_sf"/>
</dbReference>
<feature type="binding site" evidence="5">
    <location>
        <position position="103"/>
    </location>
    <ligand>
        <name>Ni(2+)</name>
        <dbReference type="ChEBI" id="CHEBI:49786"/>
    </ligand>
</feature>
<dbReference type="GO" id="GO:0010308">
    <property type="term" value="F:acireductone dioxygenase (Ni2+-requiring) activity"/>
    <property type="evidence" value="ECO:0007669"/>
    <property type="project" value="UniProtKB-UniRule"/>
</dbReference>
<keyword evidence="5" id="KW-0408">Iron</keyword>
<proteinExistence type="inferred from homology"/>
<feature type="binding site" evidence="5">
    <location>
        <position position="99"/>
    </location>
    <ligand>
        <name>Ni(2+)</name>
        <dbReference type="ChEBI" id="CHEBI:49786"/>
    </ligand>
</feature>
<keyword evidence="4" id="KW-0460">Magnesium</keyword>
<comment type="pathway">
    <text evidence="5">Amino-acid biosynthesis; L-methionine biosynthesis via salvage pathway; L-methionine from S-methyl-5-thio-alpha-D-ribose 1-phosphate: step 5/6.</text>
</comment>
<comment type="catalytic activity">
    <reaction evidence="5">
        <text>1,2-dihydroxy-5-(methylsulfanyl)pent-1-en-3-one + O2 = 3-(methylsulfanyl)propanoate + CO + formate + 2 H(+)</text>
        <dbReference type="Rhea" id="RHEA:14161"/>
        <dbReference type="ChEBI" id="CHEBI:15378"/>
        <dbReference type="ChEBI" id="CHEBI:15379"/>
        <dbReference type="ChEBI" id="CHEBI:15740"/>
        <dbReference type="ChEBI" id="CHEBI:17245"/>
        <dbReference type="ChEBI" id="CHEBI:49016"/>
        <dbReference type="ChEBI" id="CHEBI:49252"/>
        <dbReference type="EC" id="1.13.11.53"/>
    </reaction>
</comment>
<dbReference type="NCBIfam" id="TIGR01691">
    <property type="entry name" value="enolase-ppase"/>
    <property type="match status" value="1"/>
</dbReference>
<dbReference type="EC" id="3.1.3.77" evidence="4"/>
<comment type="catalytic activity">
    <reaction evidence="5">
        <text>1,2-dihydroxy-5-(methylsulfanyl)pent-1-en-3-one + O2 = 4-methylsulfanyl-2-oxobutanoate + formate + 2 H(+)</text>
        <dbReference type="Rhea" id="RHEA:24504"/>
        <dbReference type="ChEBI" id="CHEBI:15378"/>
        <dbReference type="ChEBI" id="CHEBI:15379"/>
        <dbReference type="ChEBI" id="CHEBI:15740"/>
        <dbReference type="ChEBI" id="CHEBI:16723"/>
        <dbReference type="ChEBI" id="CHEBI:49252"/>
        <dbReference type="EC" id="1.13.11.54"/>
    </reaction>
</comment>
<dbReference type="PANTHER" id="PTHR20371">
    <property type="entry name" value="ENOLASE-PHOSPHATASE E1"/>
    <property type="match status" value="1"/>
</dbReference>
<dbReference type="GO" id="GO:0000287">
    <property type="term" value="F:magnesium ion binding"/>
    <property type="evidence" value="ECO:0007669"/>
    <property type="project" value="UniProtKB-UniRule"/>
</dbReference>
<feature type="binding site" evidence="5">
    <location>
        <position position="141"/>
    </location>
    <ligand>
        <name>Fe(2+)</name>
        <dbReference type="ChEBI" id="CHEBI:29033"/>
    </ligand>
</feature>
<name>A0A8T0C4G9_9GAMM</name>
<reference evidence="6 7" key="1">
    <citation type="journal article" date="2012" name="J. Bacteriol.">
        <title>Genome sequence of the cycloprodigiosin-producing bacterial strain Pseudoalteromonas rubra ATCC 29570(T).</title>
        <authorList>
            <person name="Xie B.B."/>
            <person name="Shu Y.L."/>
            <person name="Qin Q.L."/>
            <person name="Rong J.C."/>
            <person name="Zhang X.Y."/>
            <person name="Chen X.L."/>
            <person name="Zhou B.C."/>
            <person name="Zhang Y.Z."/>
        </authorList>
    </citation>
    <scope>NUCLEOTIDE SEQUENCE [LARGE SCALE GENOMIC DNA]</scope>
    <source>
        <strain evidence="6 7">DSM 6842</strain>
    </source>
</reference>
<dbReference type="CDD" id="cd01629">
    <property type="entry name" value="HAD_EP"/>
    <property type="match status" value="1"/>
</dbReference>
<feature type="site" description="Important to generate the dianion" evidence="5">
    <location>
        <position position="105"/>
    </location>
</feature>
<dbReference type="Gene3D" id="3.40.50.1000">
    <property type="entry name" value="HAD superfamily/HAD-like"/>
    <property type="match status" value="1"/>
</dbReference>
<evidence type="ECO:0000256" key="1">
    <source>
        <dbReference type="ARBA" id="ARBA00022605"/>
    </source>
</evidence>
<comment type="catalytic activity">
    <reaction evidence="4">
        <text>5-methylsulfanyl-2,3-dioxopentyl phosphate + H2O = 1,2-dihydroxy-5-(methylsulfanyl)pent-1-en-3-one + phosphate</text>
        <dbReference type="Rhea" id="RHEA:21700"/>
        <dbReference type="ChEBI" id="CHEBI:15377"/>
        <dbReference type="ChEBI" id="CHEBI:43474"/>
        <dbReference type="ChEBI" id="CHEBI:49252"/>
        <dbReference type="ChEBI" id="CHEBI:58828"/>
        <dbReference type="EC" id="3.1.3.77"/>
    </reaction>
</comment>
<organism evidence="6 7">
    <name type="scientific">Pseudoalteromonas rubra</name>
    <dbReference type="NCBI Taxonomy" id="43658"/>
    <lineage>
        <taxon>Bacteria</taxon>
        <taxon>Pseudomonadati</taxon>
        <taxon>Pseudomonadota</taxon>
        <taxon>Gammaproteobacteria</taxon>
        <taxon>Alteromonadales</taxon>
        <taxon>Pseudoalteromonadaceae</taxon>
        <taxon>Pseudoalteromonas</taxon>
    </lineage>
</organism>
<dbReference type="Gene3D" id="2.60.120.10">
    <property type="entry name" value="Jelly Rolls"/>
    <property type="match status" value="1"/>
</dbReference>
<keyword evidence="5" id="KW-0223">Dioxygenase</keyword>
<dbReference type="SUPFAM" id="SSF56784">
    <property type="entry name" value="HAD-like"/>
    <property type="match status" value="1"/>
</dbReference>
<dbReference type="SFLD" id="SFLDS00003">
    <property type="entry name" value="Haloacid_Dehalogenase"/>
    <property type="match status" value="1"/>
</dbReference>
<dbReference type="GO" id="GO:0019284">
    <property type="term" value="P:L-methionine salvage from S-adenosylmethionine"/>
    <property type="evidence" value="ECO:0007669"/>
    <property type="project" value="InterPro"/>
</dbReference>
<dbReference type="GO" id="GO:0043715">
    <property type="term" value="F:2,3-diketo-5-methylthiopentyl-1-phosphate enolase activity"/>
    <property type="evidence" value="ECO:0007669"/>
    <property type="project" value="UniProtKB-UniRule"/>
</dbReference>
<comment type="similarity">
    <text evidence="5">Belongs to the acireductone dioxygenase (ARD) family.</text>
</comment>
<comment type="caution">
    <text evidence="6">The sequence shown here is derived from an EMBL/GenBank/DDBJ whole genome shotgun (WGS) entry which is preliminary data.</text>
</comment>
<dbReference type="GO" id="GO:0043716">
    <property type="term" value="F:2-hydroxy-3-keto-5-methylthiopentenyl-1-phosphate phosphatase activity"/>
    <property type="evidence" value="ECO:0007669"/>
    <property type="project" value="UniProtKB-UniRule"/>
</dbReference>
<dbReference type="InterPro" id="IPR023956">
    <property type="entry name" value="ARD_bac"/>
</dbReference>
<dbReference type="GO" id="GO:0010309">
    <property type="term" value="F:acireductone dioxygenase [iron(II)-requiring] activity"/>
    <property type="evidence" value="ECO:0007669"/>
    <property type="project" value="UniProtKB-UniRule"/>
</dbReference>
<evidence type="ECO:0000256" key="4">
    <source>
        <dbReference type="HAMAP-Rule" id="MF_01681"/>
    </source>
</evidence>
<dbReference type="InterPro" id="IPR011051">
    <property type="entry name" value="RmlC_Cupin_sf"/>
</dbReference>
<dbReference type="InterPro" id="IPR006439">
    <property type="entry name" value="HAD-SF_hydro_IA"/>
</dbReference>
<dbReference type="HAMAP" id="MF_01681">
    <property type="entry name" value="Salvage_MtnC"/>
    <property type="match status" value="1"/>
</dbReference>
<dbReference type="RefSeq" id="WP_277925537.1">
    <property type="nucleotide sequence ID" value="NZ_AHCD03000036.1"/>
</dbReference>
<keyword evidence="1 4" id="KW-0028">Amino-acid biosynthesis</keyword>
<dbReference type="EC" id="1.13.11.53" evidence="5"/>
<dbReference type="SUPFAM" id="SSF51182">
    <property type="entry name" value="RmlC-like cupins"/>
    <property type="match status" value="1"/>
</dbReference>
<dbReference type="InterPro" id="IPR014710">
    <property type="entry name" value="RmlC-like_jellyroll"/>
</dbReference>
<comment type="subunit">
    <text evidence="4">Monomer.</text>
</comment>
<comment type="function">
    <text evidence="4">Bifunctional enzyme that catalyzes the enolization of 2,3-diketo-5-methylthiopentyl-1-phosphate (DK-MTP-1-P) into the intermediate 2-hydroxy-3-keto-5-methylthiopentenyl-1-phosphate (HK-MTPenyl-1-P), which is then dephosphorylated to form the acireductone 1,2-dihydroxy-3-keto-5-methylthiopentene (DHK-MTPene).</text>
</comment>
<dbReference type="Proteomes" id="UP000016480">
    <property type="component" value="Unassembled WGS sequence"/>
</dbReference>
<dbReference type="SFLD" id="SFLDG01133">
    <property type="entry name" value="C1.5.4:_Enolase-phosphatase_Li"/>
    <property type="match status" value="1"/>
</dbReference>
<comment type="cofactor">
    <cofactor evidence="4">
        <name>Mg(2+)</name>
        <dbReference type="ChEBI" id="CHEBI:18420"/>
    </cofactor>
    <text evidence="4">Binds 1 Mg(2+) ion per subunit.</text>
</comment>
<dbReference type="Gene3D" id="1.10.720.60">
    <property type="match status" value="1"/>
</dbReference>
<dbReference type="HAMAP" id="MF_01682">
    <property type="entry name" value="Salvage_MtnD"/>
    <property type="match status" value="1"/>
</dbReference>
<protein>
    <recommendedName>
        <fullName evidence="4 5">Multifunctional fusion protein</fullName>
    </recommendedName>
    <domain>
        <recommendedName>
            <fullName evidence="5">Acireductone dioxygenase</fullName>
        </recommendedName>
        <alternativeName>
            <fullName evidence="5">1,2-dihydroxy-3-keto-5-methylthiopentene dioxygenase</fullName>
        </alternativeName>
        <alternativeName>
            <fullName evidence="5">Acireductone dioxygenase (Fe(2+)-requiring)</fullName>
        </alternativeName>
        <alternativeName>
            <fullName evidence="5">Acireductone dioxygenase (Ni(2+)-requiring)</fullName>
            <shortName evidence="5">ARD</shortName>
            <shortName evidence="5">ARD'</shortName>
            <shortName evidence="5">DHK-MTPene dioxygenase</shortName>
            <shortName evidence="5">Fe-ARD</shortName>
            <shortName evidence="5">Ni-ARD</shortName>
            <ecNumber evidence="5">1.13.11.53</ecNumber>
            <ecNumber evidence="5">1.13.11.54</ecNumber>
        </alternativeName>
    </domain>
    <domain>
        <recommendedName>
            <fullName evidence="4">Enolase-phosphatase E1</fullName>
            <ecNumber evidence="4">3.1.3.77</ecNumber>
        </recommendedName>
        <alternativeName>
            <fullName evidence="4">2,3-diketo-5-methylthio-1-phosphopentane phosphatase</fullName>
        </alternativeName>
    </domain>
</protein>